<name>A0ABS9BZK3_9BACT</name>
<protein>
    <submittedName>
        <fullName evidence="1">Uncharacterized protein</fullName>
    </submittedName>
</protein>
<dbReference type="RefSeq" id="WP_234862999.1">
    <property type="nucleotide sequence ID" value="NZ_JAKEVZ010000022.1"/>
</dbReference>
<reference evidence="1 2" key="1">
    <citation type="submission" date="2022-01" db="EMBL/GenBank/DDBJ databases">
        <title>Mariniradius saccharolyticus sp. nov., isolated from sediment of a river.</title>
        <authorList>
            <person name="Liu H."/>
        </authorList>
    </citation>
    <scope>NUCLEOTIDE SEQUENCE [LARGE SCALE GENOMIC DNA]</scope>
    <source>
        <strain evidence="1 2">RY-2</strain>
    </source>
</reference>
<keyword evidence="2" id="KW-1185">Reference proteome</keyword>
<dbReference type="Proteomes" id="UP001201449">
    <property type="component" value="Unassembled WGS sequence"/>
</dbReference>
<gene>
    <name evidence="1" type="ORF">L0U89_19155</name>
</gene>
<evidence type="ECO:0000313" key="1">
    <source>
        <dbReference type="EMBL" id="MCF1753187.1"/>
    </source>
</evidence>
<comment type="caution">
    <text evidence="1">The sequence shown here is derived from an EMBL/GenBank/DDBJ whole genome shotgun (WGS) entry which is preliminary data.</text>
</comment>
<accession>A0ABS9BZK3</accession>
<evidence type="ECO:0000313" key="2">
    <source>
        <dbReference type="Proteomes" id="UP001201449"/>
    </source>
</evidence>
<proteinExistence type="predicted"/>
<dbReference type="EMBL" id="JAKEVZ010000022">
    <property type="protein sequence ID" value="MCF1753187.1"/>
    <property type="molecule type" value="Genomic_DNA"/>
</dbReference>
<sequence>MRLLLIRRHGRLITTSVLCCGNVTWASMLAIAEDREAVPVGNYELFWDYSEKEGWHFRLVQIGGTAVARILPFRLGKLPKCAFLPVMGFKNAAETPNLAFQRLMDRMEPYPGEDWKVEIMDLPPKTKGKPCKLAS</sequence>
<organism evidence="1 2">
    <name type="scientific">Mariniradius sediminis</name>
    <dbReference type="NCBI Taxonomy" id="2909237"/>
    <lineage>
        <taxon>Bacteria</taxon>
        <taxon>Pseudomonadati</taxon>
        <taxon>Bacteroidota</taxon>
        <taxon>Cytophagia</taxon>
        <taxon>Cytophagales</taxon>
        <taxon>Cyclobacteriaceae</taxon>
        <taxon>Mariniradius</taxon>
    </lineage>
</organism>